<feature type="non-terminal residue" evidence="1">
    <location>
        <position position="58"/>
    </location>
</feature>
<dbReference type="Proteomes" id="UP000663881">
    <property type="component" value="Unassembled WGS sequence"/>
</dbReference>
<dbReference type="InterPro" id="IPR015915">
    <property type="entry name" value="Kelch-typ_b-propeller"/>
</dbReference>
<dbReference type="Gene3D" id="2.120.10.80">
    <property type="entry name" value="Kelch-type beta propeller"/>
    <property type="match status" value="1"/>
</dbReference>
<accession>A0A820QRG9</accession>
<comment type="caution">
    <text evidence="1">The sequence shown here is derived from an EMBL/GenBank/DDBJ whole genome shotgun (WGS) entry which is preliminary data.</text>
</comment>
<evidence type="ECO:0000313" key="2">
    <source>
        <dbReference type="Proteomes" id="UP000663881"/>
    </source>
</evidence>
<dbReference type="SUPFAM" id="SSF117281">
    <property type="entry name" value="Kelch motif"/>
    <property type="match status" value="1"/>
</dbReference>
<gene>
    <name evidence="1" type="ORF">OKA104_LOCUS52850</name>
</gene>
<name>A0A820QRG9_9BILA</name>
<organism evidence="1 2">
    <name type="scientific">Adineta steineri</name>
    <dbReference type="NCBI Taxonomy" id="433720"/>
    <lineage>
        <taxon>Eukaryota</taxon>
        <taxon>Metazoa</taxon>
        <taxon>Spiralia</taxon>
        <taxon>Gnathifera</taxon>
        <taxon>Rotifera</taxon>
        <taxon>Eurotatoria</taxon>
        <taxon>Bdelloidea</taxon>
        <taxon>Adinetida</taxon>
        <taxon>Adinetidae</taxon>
        <taxon>Adineta</taxon>
    </lineage>
</organism>
<dbReference type="EMBL" id="CAJOAY010031614">
    <property type="protein sequence ID" value="CAF4426900.1"/>
    <property type="molecule type" value="Genomic_DNA"/>
</dbReference>
<protein>
    <submittedName>
        <fullName evidence="1">Uncharacterized protein</fullName>
    </submittedName>
</protein>
<evidence type="ECO:0000313" key="1">
    <source>
        <dbReference type="EMBL" id="CAF4426900.1"/>
    </source>
</evidence>
<proteinExistence type="predicted"/>
<dbReference type="AlphaFoldDB" id="A0A820QRG9"/>
<reference evidence="1" key="1">
    <citation type="submission" date="2021-02" db="EMBL/GenBank/DDBJ databases">
        <authorList>
            <person name="Nowell W R."/>
        </authorList>
    </citation>
    <scope>NUCLEOTIDE SEQUENCE</scope>
</reference>
<sequence length="58" mass="6328">MSLVYSYNNISKELISIPPLPGNGRMGFGLAATDDNKIIVAGGHNFDYEPMLNVIMLD</sequence>